<evidence type="ECO:0000256" key="1">
    <source>
        <dbReference type="ARBA" id="ARBA00006139"/>
    </source>
</evidence>
<accession>U7D9L1</accession>
<feature type="transmembrane region" description="Helical" evidence="9">
    <location>
        <begin position="142"/>
        <end position="164"/>
    </location>
</feature>
<keyword evidence="10" id="KW-0449">Lipoprotein</keyword>
<evidence type="ECO:0000256" key="8">
    <source>
        <dbReference type="ARBA" id="ARBA00023136"/>
    </source>
</evidence>
<dbReference type="PATRIC" id="fig|1313304.3.peg.699"/>
<comment type="catalytic activity">
    <reaction evidence="9">
        <text>Release of signal peptides from bacterial membrane prolipoproteins. Hydrolyzes -Xaa-Yaa-Zaa-|-(S,diacylglyceryl)Cys-, in which Xaa is hydrophobic (preferably Leu), and Yaa (Ala or Ser) and Zaa (Gly or Ala) have small, neutral side chains.</text>
        <dbReference type="EC" id="3.4.23.36"/>
    </reaction>
</comment>
<keyword evidence="4 9" id="KW-0812">Transmembrane</keyword>
<comment type="pathway">
    <text evidence="9">Protein modification; lipoprotein biosynthesis (signal peptide cleavage).</text>
</comment>
<dbReference type="Pfam" id="PF01252">
    <property type="entry name" value="Peptidase_A8"/>
    <property type="match status" value="1"/>
</dbReference>
<protein>
    <recommendedName>
        <fullName evidence="9">Lipoprotein signal peptidase</fullName>
        <ecNumber evidence="9">3.4.23.36</ecNumber>
    </recommendedName>
    <alternativeName>
        <fullName evidence="9">Prolipoprotein signal peptidase</fullName>
    </alternativeName>
    <alternativeName>
        <fullName evidence="9">Signal peptidase II</fullName>
        <shortName evidence="9">SPase II</shortName>
    </alternativeName>
</protein>
<evidence type="ECO:0000256" key="6">
    <source>
        <dbReference type="ARBA" id="ARBA00022801"/>
    </source>
</evidence>
<comment type="subcellular location">
    <subcellularLocation>
        <location evidence="9">Cell membrane</location>
        <topology evidence="9">Multi-pass membrane protein</topology>
    </subcellularLocation>
</comment>
<dbReference type="EMBL" id="ASJR01000005">
    <property type="protein sequence ID" value="ERP38712.1"/>
    <property type="molecule type" value="Genomic_DNA"/>
</dbReference>
<feature type="active site" evidence="9">
    <location>
        <position position="149"/>
    </location>
</feature>
<keyword evidence="8 9" id="KW-0472">Membrane</keyword>
<proteinExistence type="inferred from homology"/>
<organism evidence="10 11">
    <name type="scientific">Chitinivibrio alkaliphilus ACht1</name>
    <dbReference type="NCBI Taxonomy" id="1313304"/>
    <lineage>
        <taxon>Bacteria</taxon>
        <taxon>Pseudomonadati</taxon>
        <taxon>Fibrobacterota</taxon>
        <taxon>Chitinivibrionia</taxon>
        <taxon>Chitinivibrionales</taxon>
        <taxon>Chitinivibrionaceae</taxon>
        <taxon>Chitinivibrio</taxon>
    </lineage>
</organism>
<dbReference type="AlphaFoldDB" id="U7D9L1"/>
<dbReference type="EC" id="3.4.23.36" evidence="9"/>
<evidence type="ECO:0000313" key="10">
    <source>
        <dbReference type="EMBL" id="ERP38712.1"/>
    </source>
</evidence>
<dbReference type="HAMAP" id="MF_00161">
    <property type="entry name" value="LspA"/>
    <property type="match status" value="1"/>
</dbReference>
<sequence>MKTPSLAWRWFFLISCSAFIIDLVTKRLALRYLEPYTDLSVWGDVFSLTLVFNPGALWSIDPSVFIPGLSSRAFFIIFGMIALVVLSFFVRSLSWEKTPWMFVGSAFVLGGALGNLMDRLIYPEGVVDFIKVDLGFFPADPWPIFNFADIWLSLGIAAILIGTVRGEEDESSGKGA</sequence>
<comment type="function">
    <text evidence="9">This protein specifically catalyzes the removal of signal peptides from prolipoproteins.</text>
</comment>
<dbReference type="OrthoDB" id="9810259at2"/>
<comment type="similarity">
    <text evidence="1 9">Belongs to the peptidase A8 family.</text>
</comment>
<evidence type="ECO:0000256" key="7">
    <source>
        <dbReference type="ARBA" id="ARBA00022989"/>
    </source>
</evidence>
<keyword evidence="7 9" id="KW-1133">Transmembrane helix</keyword>
<keyword evidence="6 9" id="KW-0378">Hydrolase</keyword>
<dbReference type="eggNOG" id="COG0597">
    <property type="taxonomic scope" value="Bacteria"/>
</dbReference>
<dbReference type="InterPro" id="IPR001872">
    <property type="entry name" value="Peptidase_A8"/>
</dbReference>
<dbReference type="NCBIfam" id="TIGR00077">
    <property type="entry name" value="lspA"/>
    <property type="match status" value="1"/>
</dbReference>
<evidence type="ECO:0000256" key="4">
    <source>
        <dbReference type="ARBA" id="ARBA00022692"/>
    </source>
</evidence>
<dbReference type="GO" id="GO:0006508">
    <property type="term" value="P:proteolysis"/>
    <property type="evidence" value="ECO:0007669"/>
    <property type="project" value="UniProtKB-KW"/>
</dbReference>
<reference evidence="10 11" key="1">
    <citation type="journal article" date="2013" name="Environ. Microbiol.">
        <title>Genome analysis of Chitinivibrio alkaliphilus gen. nov., sp. nov., a novel extremely haloalkaliphilic anaerobic chitinolytic bacterium from the candidate phylum Termite Group 3.</title>
        <authorList>
            <person name="Sorokin D.Y."/>
            <person name="Gumerov V.M."/>
            <person name="Rakitin A.L."/>
            <person name="Beletsky A.V."/>
            <person name="Damste J.S."/>
            <person name="Muyzer G."/>
            <person name="Mardanov A.V."/>
            <person name="Ravin N.V."/>
        </authorList>
    </citation>
    <scope>NUCLEOTIDE SEQUENCE [LARGE SCALE GENOMIC DNA]</scope>
    <source>
        <strain evidence="10 11">ACht1</strain>
    </source>
</reference>
<dbReference type="STRING" id="1313304.CALK_0730"/>
<evidence type="ECO:0000313" key="11">
    <source>
        <dbReference type="Proteomes" id="UP000017148"/>
    </source>
</evidence>
<dbReference type="RefSeq" id="WP_022636247.1">
    <property type="nucleotide sequence ID" value="NZ_ASJR01000005.1"/>
</dbReference>
<keyword evidence="11" id="KW-1185">Reference proteome</keyword>
<feature type="transmembrane region" description="Helical" evidence="9">
    <location>
        <begin position="72"/>
        <end position="90"/>
    </location>
</feature>
<keyword evidence="5 9" id="KW-0064">Aspartyl protease</keyword>
<name>U7D9L1_9BACT</name>
<gene>
    <name evidence="9" type="primary">lspA</name>
    <name evidence="10" type="ORF">CALK_0730</name>
</gene>
<feature type="active site" evidence="9">
    <location>
        <position position="128"/>
    </location>
</feature>
<dbReference type="GO" id="GO:0005886">
    <property type="term" value="C:plasma membrane"/>
    <property type="evidence" value="ECO:0007669"/>
    <property type="project" value="UniProtKB-SubCell"/>
</dbReference>
<dbReference type="GO" id="GO:0004190">
    <property type="term" value="F:aspartic-type endopeptidase activity"/>
    <property type="evidence" value="ECO:0007669"/>
    <property type="project" value="UniProtKB-UniRule"/>
</dbReference>
<dbReference type="Proteomes" id="UP000017148">
    <property type="component" value="Unassembled WGS sequence"/>
</dbReference>
<comment type="caution">
    <text evidence="10">The sequence shown here is derived from an EMBL/GenBank/DDBJ whole genome shotgun (WGS) entry which is preliminary data.</text>
</comment>
<keyword evidence="2 9" id="KW-1003">Cell membrane</keyword>
<dbReference type="PANTHER" id="PTHR33695">
    <property type="entry name" value="LIPOPROTEIN SIGNAL PEPTIDASE"/>
    <property type="match status" value="1"/>
</dbReference>
<evidence type="ECO:0000256" key="2">
    <source>
        <dbReference type="ARBA" id="ARBA00022475"/>
    </source>
</evidence>
<feature type="transmembrane region" description="Helical" evidence="9">
    <location>
        <begin position="102"/>
        <end position="122"/>
    </location>
</feature>
<evidence type="ECO:0000256" key="9">
    <source>
        <dbReference type="HAMAP-Rule" id="MF_00161"/>
    </source>
</evidence>
<dbReference type="UniPathway" id="UPA00665"/>
<evidence type="ECO:0000256" key="3">
    <source>
        <dbReference type="ARBA" id="ARBA00022670"/>
    </source>
</evidence>
<evidence type="ECO:0000256" key="5">
    <source>
        <dbReference type="ARBA" id="ARBA00022750"/>
    </source>
</evidence>
<feature type="transmembrane region" description="Helical" evidence="9">
    <location>
        <begin position="6"/>
        <end position="24"/>
    </location>
</feature>
<dbReference type="PANTHER" id="PTHR33695:SF1">
    <property type="entry name" value="LIPOPROTEIN SIGNAL PEPTIDASE"/>
    <property type="match status" value="1"/>
</dbReference>
<keyword evidence="3 9" id="KW-0645">Protease</keyword>